<accession>A0A0D9WKN3</accession>
<keyword evidence="2" id="KW-0732">Signal</keyword>
<dbReference type="Gramene" id="LPERR05G23960.1">
    <property type="protein sequence ID" value="LPERR05G23960.1"/>
    <property type="gene ID" value="LPERR05G23960"/>
</dbReference>
<evidence type="ECO:0000313" key="4">
    <source>
        <dbReference type="Proteomes" id="UP000032180"/>
    </source>
</evidence>
<evidence type="ECO:0000313" key="3">
    <source>
        <dbReference type="EnsemblPlants" id="LPERR05G23960.1"/>
    </source>
</evidence>
<proteinExistence type="predicted"/>
<reference evidence="4" key="2">
    <citation type="submission" date="2013-12" db="EMBL/GenBank/DDBJ databases">
        <authorList>
            <person name="Yu Y."/>
            <person name="Lee S."/>
            <person name="de Baynast K."/>
            <person name="Wissotski M."/>
            <person name="Liu L."/>
            <person name="Talag J."/>
            <person name="Goicoechea J."/>
            <person name="Angelova A."/>
            <person name="Jetty R."/>
            <person name="Kudrna D."/>
            <person name="Golser W."/>
            <person name="Rivera L."/>
            <person name="Zhang J."/>
            <person name="Wing R."/>
        </authorList>
    </citation>
    <scope>NUCLEOTIDE SEQUENCE</scope>
</reference>
<dbReference type="Proteomes" id="UP000032180">
    <property type="component" value="Chromosome 5"/>
</dbReference>
<organism evidence="3 4">
    <name type="scientific">Leersia perrieri</name>
    <dbReference type="NCBI Taxonomy" id="77586"/>
    <lineage>
        <taxon>Eukaryota</taxon>
        <taxon>Viridiplantae</taxon>
        <taxon>Streptophyta</taxon>
        <taxon>Embryophyta</taxon>
        <taxon>Tracheophyta</taxon>
        <taxon>Spermatophyta</taxon>
        <taxon>Magnoliopsida</taxon>
        <taxon>Liliopsida</taxon>
        <taxon>Poales</taxon>
        <taxon>Poaceae</taxon>
        <taxon>BOP clade</taxon>
        <taxon>Oryzoideae</taxon>
        <taxon>Oryzeae</taxon>
        <taxon>Oryzinae</taxon>
        <taxon>Leersia</taxon>
    </lineage>
</organism>
<feature type="signal peptide" evidence="2">
    <location>
        <begin position="1"/>
        <end position="27"/>
    </location>
</feature>
<keyword evidence="4" id="KW-1185">Reference proteome</keyword>
<reference evidence="3" key="3">
    <citation type="submission" date="2015-04" db="UniProtKB">
        <authorList>
            <consortium name="EnsemblPlants"/>
        </authorList>
    </citation>
    <scope>IDENTIFICATION</scope>
</reference>
<feature type="region of interest" description="Disordered" evidence="1">
    <location>
        <begin position="58"/>
        <end position="79"/>
    </location>
</feature>
<name>A0A0D9WKN3_9ORYZ</name>
<reference evidence="3 4" key="1">
    <citation type="submission" date="2012-08" db="EMBL/GenBank/DDBJ databases">
        <title>Oryza genome evolution.</title>
        <authorList>
            <person name="Wing R.A."/>
        </authorList>
    </citation>
    <scope>NUCLEOTIDE SEQUENCE</scope>
</reference>
<sequence>MKKMRMAMVSLAIVGFLVGQLASTANAKNNVHVNNFKTSGTEDEGRVVYADMKMAVTSASASEGPAPAPSPSSTDDTNN</sequence>
<evidence type="ECO:0000256" key="1">
    <source>
        <dbReference type="SAM" id="MobiDB-lite"/>
    </source>
</evidence>
<dbReference type="EnsemblPlants" id="LPERR05G23960.1">
    <property type="protein sequence ID" value="LPERR05G23960.1"/>
    <property type="gene ID" value="LPERR05G23960"/>
</dbReference>
<dbReference type="AlphaFoldDB" id="A0A0D9WKN3"/>
<feature type="chain" id="PRO_5002348881" evidence="2">
    <location>
        <begin position="28"/>
        <end position="79"/>
    </location>
</feature>
<evidence type="ECO:0000256" key="2">
    <source>
        <dbReference type="SAM" id="SignalP"/>
    </source>
</evidence>
<dbReference type="HOGENOM" id="CLU_2562712_0_0_1"/>
<protein>
    <submittedName>
        <fullName evidence="3">Uncharacterized protein</fullName>
    </submittedName>
</protein>
<dbReference type="eggNOG" id="ENOG502R7DH">
    <property type="taxonomic scope" value="Eukaryota"/>
</dbReference>